<dbReference type="InterPro" id="IPR052521">
    <property type="entry name" value="Cell_div_SPOR-domain"/>
</dbReference>
<sequence>MNSPSDVDAIAALNSVKTVTVVDQTAEPARDKTGKAINPGKVTPVTYWLQTGAYKNRDSAEAQRAELAMNLFTATVIESKGLWVVRVGPYETNQMAKEIQNQLSNSNIRSTIVTNR</sequence>
<dbReference type="GO" id="GO:0051301">
    <property type="term" value="P:cell division"/>
    <property type="evidence" value="ECO:0007669"/>
    <property type="project" value="UniProtKB-KW"/>
</dbReference>
<gene>
    <name evidence="2" type="ORF">EVA_03774</name>
</gene>
<dbReference type="InterPro" id="IPR007730">
    <property type="entry name" value="SPOR-like_dom"/>
</dbReference>
<comment type="caution">
    <text evidence="2">The sequence shown here is derived from an EMBL/GenBank/DDBJ whole genome shotgun (WGS) entry which is preliminary data.</text>
</comment>
<dbReference type="Gene3D" id="3.30.70.1070">
    <property type="entry name" value="Sporulation related repeat"/>
    <property type="match status" value="1"/>
</dbReference>
<protein>
    <submittedName>
        <fullName evidence="2">Protein containing Sporulation/cell division region, bacteria domain protein</fullName>
    </submittedName>
</protein>
<keyword evidence="2" id="KW-0132">Cell division</keyword>
<reference evidence="2" key="1">
    <citation type="journal article" date="2012" name="PLoS ONE">
        <title>Gene sets for utilization of primary and secondary nutrition supplies in the distal gut of endangered iberian lynx.</title>
        <authorList>
            <person name="Alcaide M."/>
            <person name="Messina E."/>
            <person name="Richter M."/>
            <person name="Bargiela R."/>
            <person name="Peplies J."/>
            <person name="Huws S.A."/>
            <person name="Newbold C.J."/>
            <person name="Golyshin P.N."/>
            <person name="Simon M.A."/>
            <person name="Lopez G."/>
            <person name="Yakimov M.M."/>
            <person name="Ferrer M."/>
        </authorList>
    </citation>
    <scope>NUCLEOTIDE SEQUENCE</scope>
</reference>
<feature type="domain" description="SPOR" evidence="1">
    <location>
        <begin position="41"/>
        <end position="116"/>
    </location>
</feature>
<name>J9GL52_9ZZZZ</name>
<dbReference type="PROSITE" id="PS51724">
    <property type="entry name" value="SPOR"/>
    <property type="match status" value="1"/>
</dbReference>
<dbReference type="Pfam" id="PF05036">
    <property type="entry name" value="SPOR"/>
    <property type="match status" value="1"/>
</dbReference>
<dbReference type="SUPFAM" id="SSF110997">
    <property type="entry name" value="Sporulation related repeat"/>
    <property type="match status" value="1"/>
</dbReference>
<evidence type="ECO:0000259" key="1">
    <source>
        <dbReference type="PROSITE" id="PS51724"/>
    </source>
</evidence>
<dbReference type="InterPro" id="IPR036680">
    <property type="entry name" value="SPOR-like_sf"/>
</dbReference>
<evidence type="ECO:0000313" key="2">
    <source>
        <dbReference type="EMBL" id="EJX08119.1"/>
    </source>
</evidence>
<dbReference type="GO" id="GO:0042834">
    <property type="term" value="F:peptidoglycan binding"/>
    <property type="evidence" value="ECO:0007669"/>
    <property type="project" value="InterPro"/>
</dbReference>
<proteinExistence type="predicted"/>
<organism evidence="2">
    <name type="scientific">gut metagenome</name>
    <dbReference type="NCBI Taxonomy" id="749906"/>
    <lineage>
        <taxon>unclassified sequences</taxon>
        <taxon>metagenomes</taxon>
        <taxon>organismal metagenomes</taxon>
    </lineage>
</organism>
<accession>J9GL52</accession>
<dbReference type="AlphaFoldDB" id="J9GL52"/>
<dbReference type="PANTHER" id="PTHR38687">
    <property type="entry name" value="CELL DIVISION PROTEIN DEDD-RELATED"/>
    <property type="match status" value="1"/>
</dbReference>
<keyword evidence="2" id="KW-0131">Cell cycle</keyword>
<dbReference type="EMBL" id="AMCI01000702">
    <property type="protein sequence ID" value="EJX08119.1"/>
    <property type="molecule type" value="Genomic_DNA"/>
</dbReference>